<dbReference type="EMBL" id="JAOWIN010000014">
    <property type="protein sequence ID" value="MDI9094359.1"/>
    <property type="molecule type" value="Genomic_DNA"/>
</dbReference>
<gene>
    <name evidence="2" type="ORF">OGX73_17185</name>
</gene>
<protein>
    <submittedName>
        <fullName evidence="2">FRG domain-containing protein</fullName>
    </submittedName>
</protein>
<accession>A0AAW6UH43</accession>
<name>A0AAW6UH43_PRORE</name>
<dbReference type="Proteomes" id="UP001159001">
    <property type="component" value="Unassembled WGS sequence"/>
</dbReference>
<dbReference type="AlphaFoldDB" id="A0AAW6UH43"/>
<proteinExistence type="predicted"/>
<evidence type="ECO:0000259" key="1">
    <source>
        <dbReference type="SMART" id="SM00901"/>
    </source>
</evidence>
<comment type="caution">
    <text evidence="2">The sequence shown here is derived from an EMBL/GenBank/DDBJ whole genome shotgun (WGS) entry which is preliminary data.</text>
</comment>
<evidence type="ECO:0000313" key="2">
    <source>
        <dbReference type="EMBL" id="MDI9094359.1"/>
    </source>
</evidence>
<dbReference type="SMART" id="SM00901">
    <property type="entry name" value="FRG"/>
    <property type="match status" value="1"/>
</dbReference>
<feature type="domain" description="FRG" evidence="1">
    <location>
        <begin position="25"/>
        <end position="131"/>
    </location>
</feature>
<evidence type="ECO:0000313" key="3">
    <source>
        <dbReference type="Proteomes" id="UP001159001"/>
    </source>
</evidence>
<sequence>MSERRKKVGAVSTFVTEITKIKPRKGYSLFFRGQTKECFKPIPSVFRNIDPKNKNSPLFSEREHIMFEQLIAACPNDFLSCKSAFDYLVKMQHYGLPTRLLDITSNPLVALYFASNSHAGRGEDSSDGEVIIYEIEDEGIKFHGSDTVSVISNLAKMDKQFTYPDGKNKLLHSIYAEKPYFKDAIFPEHLFSIQTVRPKLDNPRVIRQSGAFLIFGMQDEKYLPSDKVNKLYKEVDISLVQSEGRDGKITTFFHQTEDKGHVIKVNSEKKDEIIQSLEGLGISKATLFPEIDEVAQHIKSQTVDYLRTSSISGVTNV</sequence>
<dbReference type="RefSeq" id="WP_272663945.1">
    <property type="nucleotide sequence ID" value="NZ_JAOWIN010000014.1"/>
</dbReference>
<dbReference type="InterPro" id="IPR014966">
    <property type="entry name" value="FRG-dom"/>
</dbReference>
<dbReference type="Pfam" id="PF08867">
    <property type="entry name" value="FRG"/>
    <property type="match status" value="1"/>
</dbReference>
<reference evidence="2" key="1">
    <citation type="submission" date="2022-10" db="EMBL/GenBank/DDBJ databases">
        <title>Bacterial isolates recovered from the One Health project in Brazil.</title>
        <authorList>
            <person name="Valiatti T.B."/>
            <person name="Santos F."/>
            <person name="Cayo R."/>
            <person name="Gales A.C."/>
        </authorList>
    </citation>
    <scope>NUCLEOTIDE SEQUENCE</scope>
    <source>
        <strain evidence="2">PVR188</strain>
    </source>
</reference>
<organism evidence="2 3">
    <name type="scientific">Providencia rettgeri</name>
    <dbReference type="NCBI Taxonomy" id="587"/>
    <lineage>
        <taxon>Bacteria</taxon>
        <taxon>Pseudomonadati</taxon>
        <taxon>Pseudomonadota</taxon>
        <taxon>Gammaproteobacteria</taxon>
        <taxon>Enterobacterales</taxon>
        <taxon>Morganellaceae</taxon>
        <taxon>Providencia</taxon>
    </lineage>
</organism>